<proteinExistence type="predicted"/>
<sequence length="38" mass="4221">SFSEVVECHQLAPTSSCRGLYSAYKPPRGHIHKTQCSD</sequence>
<organism evidence="1 2">
    <name type="scientific">Kipferlia bialata</name>
    <dbReference type="NCBI Taxonomy" id="797122"/>
    <lineage>
        <taxon>Eukaryota</taxon>
        <taxon>Metamonada</taxon>
        <taxon>Carpediemonas-like organisms</taxon>
        <taxon>Kipferlia</taxon>
    </lineage>
</organism>
<name>A0A391NQM8_9EUKA</name>
<keyword evidence="2" id="KW-1185">Reference proteome</keyword>
<reference evidence="1 2" key="1">
    <citation type="journal article" date="2018" name="PLoS ONE">
        <title>The draft genome of Kipferlia bialata reveals reductive genome evolution in fornicate parasites.</title>
        <authorList>
            <person name="Tanifuji G."/>
            <person name="Takabayashi S."/>
            <person name="Kume K."/>
            <person name="Takagi M."/>
            <person name="Nakayama T."/>
            <person name="Kamikawa R."/>
            <person name="Inagaki Y."/>
            <person name="Hashimoto T."/>
        </authorList>
    </citation>
    <scope>NUCLEOTIDE SEQUENCE [LARGE SCALE GENOMIC DNA]</scope>
    <source>
        <strain evidence="1">NY0173</strain>
    </source>
</reference>
<dbReference type="AlphaFoldDB" id="A0A391NQM8"/>
<evidence type="ECO:0000313" key="1">
    <source>
        <dbReference type="EMBL" id="GCA62526.1"/>
    </source>
</evidence>
<comment type="caution">
    <text evidence="1">The sequence shown here is derived from an EMBL/GenBank/DDBJ whole genome shotgun (WGS) entry which is preliminary data.</text>
</comment>
<accession>A0A391NQM8</accession>
<gene>
    <name evidence="1" type="ORF">KIPB_004066</name>
</gene>
<protein>
    <submittedName>
        <fullName evidence="1">Uncharacterized protein</fullName>
    </submittedName>
</protein>
<dbReference type="Proteomes" id="UP000265618">
    <property type="component" value="Unassembled WGS sequence"/>
</dbReference>
<feature type="non-terminal residue" evidence="1">
    <location>
        <position position="1"/>
    </location>
</feature>
<evidence type="ECO:0000313" key="2">
    <source>
        <dbReference type="Proteomes" id="UP000265618"/>
    </source>
</evidence>
<dbReference type="EMBL" id="BDIP01000836">
    <property type="protein sequence ID" value="GCA62526.1"/>
    <property type="molecule type" value="Genomic_DNA"/>
</dbReference>